<organism evidence="2 3">
    <name type="scientific">Bacillus phage Vinny</name>
    <dbReference type="NCBI Taxonomy" id="1805955"/>
    <lineage>
        <taxon>Viruses</taxon>
        <taxon>Duplodnaviria</taxon>
        <taxon>Heunggongvirae</taxon>
        <taxon>Uroviricota</taxon>
        <taxon>Caudoviricetes</taxon>
        <taxon>Herelleviridae</taxon>
        <taxon>Bastillevirinae</taxon>
        <taxon>Bastillevirus</taxon>
        <taxon>Bastillevirus evoli</taxon>
    </lineage>
</organism>
<keyword evidence="1" id="KW-0812">Transmembrane</keyword>
<name>A0A143FIH2_9CAUD</name>
<evidence type="ECO:0000256" key="1">
    <source>
        <dbReference type="SAM" id="Phobius"/>
    </source>
</evidence>
<dbReference type="Proteomes" id="UP000225538">
    <property type="component" value="Segment"/>
</dbReference>
<sequence length="56" mass="6291">MRGFIGFVFMWAGVFIMLLTNPLIGFTVFIVGIGMCKSAHDIKEARETLRDLGIKQ</sequence>
<keyword evidence="1" id="KW-1133">Transmembrane helix</keyword>
<protein>
    <submittedName>
        <fullName evidence="2">Uncharacterized protein</fullName>
    </submittedName>
</protein>
<proteinExistence type="predicted"/>
<accession>A0A143FIH2</accession>
<gene>
    <name evidence="2" type="ORF">DNAM5_256</name>
</gene>
<dbReference type="EMBL" id="KU737346">
    <property type="protein sequence ID" value="AMW62000.1"/>
    <property type="molecule type" value="Genomic_DNA"/>
</dbReference>
<evidence type="ECO:0000313" key="3">
    <source>
        <dbReference type="Proteomes" id="UP000225538"/>
    </source>
</evidence>
<evidence type="ECO:0000313" key="2">
    <source>
        <dbReference type="EMBL" id="AMW62000.1"/>
    </source>
</evidence>
<feature type="transmembrane region" description="Helical" evidence="1">
    <location>
        <begin position="6"/>
        <end position="33"/>
    </location>
</feature>
<reference evidence="2 3" key="1">
    <citation type="submission" date="2016-02" db="EMBL/GenBank/DDBJ databases">
        <authorList>
            <person name="Wen L."/>
            <person name="He K."/>
            <person name="Yang H."/>
        </authorList>
    </citation>
    <scope>NUCLEOTIDE SEQUENCE [LARGE SCALE GENOMIC DNA]</scope>
</reference>
<keyword evidence="1" id="KW-0472">Membrane</keyword>